<organism evidence="1 2">
    <name type="scientific">Hebeloma cylindrosporum</name>
    <dbReference type="NCBI Taxonomy" id="76867"/>
    <lineage>
        <taxon>Eukaryota</taxon>
        <taxon>Fungi</taxon>
        <taxon>Dikarya</taxon>
        <taxon>Basidiomycota</taxon>
        <taxon>Agaricomycotina</taxon>
        <taxon>Agaricomycetes</taxon>
        <taxon>Agaricomycetidae</taxon>
        <taxon>Agaricales</taxon>
        <taxon>Agaricineae</taxon>
        <taxon>Hymenogastraceae</taxon>
        <taxon>Hebeloma</taxon>
    </lineage>
</organism>
<proteinExistence type="predicted"/>
<dbReference type="HOGENOM" id="CLU_1315535_0_0_1"/>
<sequence>MRKHMKRLQRWEWFQRTKGRKMAGGRAKSLRLFSEGGGSKIFMRQKERTVDIMKTAADFNRAAANYNGLAVGAAAATKAKCEASRRKLTGVVKSAAASSAGEGEEWVPWLSLGLTRKVRVCEEYLFSSSKIQPLAAPGCYPDLAQAHPFVRWTASHRVQPQRKRHGTTMVIEKGGRGEIGIGGRRSRSTIAMGKDEMDVRIEEDQEHQR</sequence>
<dbReference type="AlphaFoldDB" id="A0A0C3CFQ7"/>
<dbReference type="EMBL" id="KN831769">
    <property type="protein sequence ID" value="KIM47580.1"/>
    <property type="molecule type" value="Genomic_DNA"/>
</dbReference>
<reference evidence="2" key="2">
    <citation type="submission" date="2015-01" db="EMBL/GenBank/DDBJ databases">
        <title>Evolutionary Origins and Diversification of the Mycorrhizal Mutualists.</title>
        <authorList>
            <consortium name="DOE Joint Genome Institute"/>
            <consortium name="Mycorrhizal Genomics Consortium"/>
            <person name="Kohler A."/>
            <person name="Kuo A."/>
            <person name="Nagy L.G."/>
            <person name="Floudas D."/>
            <person name="Copeland A."/>
            <person name="Barry K.W."/>
            <person name="Cichocki N."/>
            <person name="Veneault-Fourrey C."/>
            <person name="LaButti K."/>
            <person name="Lindquist E.A."/>
            <person name="Lipzen A."/>
            <person name="Lundell T."/>
            <person name="Morin E."/>
            <person name="Murat C."/>
            <person name="Riley R."/>
            <person name="Ohm R."/>
            <person name="Sun H."/>
            <person name="Tunlid A."/>
            <person name="Henrissat B."/>
            <person name="Grigoriev I.V."/>
            <person name="Hibbett D.S."/>
            <person name="Martin F."/>
        </authorList>
    </citation>
    <scope>NUCLEOTIDE SEQUENCE [LARGE SCALE GENOMIC DNA]</scope>
    <source>
        <strain evidence="2">h7</strain>
    </source>
</reference>
<evidence type="ECO:0000313" key="2">
    <source>
        <dbReference type="Proteomes" id="UP000053424"/>
    </source>
</evidence>
<accession>A0A0C3CFQ7</accession>
<protein>
    <submittedName>
        <fullName evidence="1">Uncharacterized protein</fullName>
    </submittedName>
</protein>
<gene>
    <name evidence="1" type="ORF">M413DRAFT_6871</name>
</gene>
<dbReference type="Proteomes" id="UP000053424">
    <property type="component" value="Unassembled WGS sequence"/>
</dbReference>
<keyword evidence="2" id="KW-1185">Reference proteome</keyword>
<reference evidence="1 2" key="1">
    <citation type="submission" date="2014-04" db="EMBL/GenBank/DDBJ databases">
        <authorList>
            <consortium name="DOE Joint Genome Institute"/>
            <person name="Kuo A."/>
            <person name="Gay G."/>
            <person name="Dore J."/>
            <person name="Kohler A."/>
            <person name="Nagy L.G."/>
            <person name="Floudas D."/>
            <person name="Copeland A."/>
            <person name="Barry K.W."/>
            <person name="Cichocki N."/>
            <person name="Veneault-Fourrey C."/>
            <person name="LaButti K."/>
            <person name="Lindquist E.A."/>
            <person name="Lipzen A."/>
            <person name="Lundell T."/>
            <person name="Morin E."/>
            <person name="Murat C."/>
            <person name="Sun H."/>
            <person name="Tunlid A."/>
            <person name="Henrissat B."/>
            <person name="Grigoriev I.V."/>
            <person name="Hibbett D.S."/>
            <person name="Martin F."/>
            <person name="Nordberg H.P."/>
            <person name="Cantor M.N."/>
            <person name="Hua S.X."/>
        </authorList>
    </citation>
    <scope>NUCLEOTIDE SEQUENCE [LARGE SCALE GENOMIC DNA]</scope>
    <source>
        <strain evidence="2">h7</strain>
    </source>
</reference>
<evidence type="ECO:0000313" key="1">
    <source>
        <dbReference type="EMBL" id="KIM47580.1"/>
    </source>
</evidence>
<name>A0A0C3CFQ7_HEBCY</name>